<dbReference type="EMBL" id="JARIHO010000003">
    <property type="protein sequence ID" value="KAJ7364392.1"/>
    <property type="molecule type" value="Genomic_DNA"/>
</dbReference>
<protein>
    <submittedName>
        <fullName evidence="2">Uncharacterized protein</fullName>
    </submittedName>
</protein>
<reference evidence="2" key="1">
    <citation type="submission" date="2023-03" db="EMBL/GenBank/DDBJ databases">
        <title>Massive genome expansion in bonnet fungi (Mycena s.s.) driven by repeated elements and novel gene families across ecological guilds.</title>
        <authorList>
            <consortium name="Lawrence Berkeley National Laboratory"/>
            <person name="Harder C.B."/>
            <person name="Miyauchi S."/>
            <person name="Viragh M."/>
            <person name="Kuo A."/>
            <person name="Thoen E."/>
            <person name="Andreopoulos B."/>
            <person name="Lu D."/>
            <person name="Skrede I."/>
            <person name="Drula E."/>
            <person name="Henrissat B."/>
            <person name="Morin E."/>
            <person name="Kohler A."/>
            <person name="Barry K."/>
            <person name="LaButti K."/>
            <person name="Morin E."/>
            <person name="Salamov A."/>
            <person name="Lipzen A."/>
            <person name="Mereny Z."/>
            <person name="Hegedus B."/>
            <person name="Baldrian P."/>
            <person name="Stursova M."/>
            <person name="Weitz H."/>
            <person name="Taylor A."/>
            <person name="Grigoriev I.V."/>
            <person name="Nagy L.G."/>
            <person name="Martin F."/>
            <person name="Kauserud H."/>
        </authorList>
    </citation>
    <scope>NUCLEOTIDE SEQUENCE</scope>
    <source>
        <strain evidence="2">CBHHK002</strain>
    </source>
</reference>
<dbReference type="AlphaFoldDB" id="A0AAD7AP32"/>
<dbReference type="Proteomes" id="UP001218218">
    <property type="component" value="Unassembled WGS sequence"/>
</dbReference>
<feature type="region of interest" description="Disordered" evidence="1">
    <location>
        <begin position="92"/>
        <end position="131"/>
    </location>
</feature>
<sequence length="131" mass="15335">MVDVMWRSFNLIGRAEELRMKTSKLVDWEEQFWTTHTVYEPSSSLVFYRCTVDWTSVSFVLRPSVRIKHDGKPILLAQDLLSREEPVGERWVKRTGDEEIELPGKQMKESSEFLGPQRNPTHSRKATPVQK</sequence>
<organism evidence="2 3">
    <name type="scientific">Mycena albidolilacea</name>
    <dbReference type="NCBI Taxonomy" id="1033008"/>
    <lineage>
        <taxon>Eukaryota</taxon>
        <taxon>Fungi</taxon>
        <taxon>Dikarya</taxon>
        <taxon>Basidiomycota</taxon>
        <taxon>Agaricomycotina</taxon>
        <taxon>Agaricomycetes</taxon>
        <taxon>Agaricomycetidae</taxon>
        <taxon>Agaricales</taxon>
        <taxon>Marasmiineae</taxon>
        <taxon>Mycenaceae</taxon>
        <taxon>Mycena</taxon>
    </lineage>
</organism>
<evidence type="ECO:0000256" key="1">
    <source>
        <dbReference type="SAM" id="MobiDB-lite"/>
    </source>
</evidence>
<keyword evidence="3" id="KW-1185">Reference proteome</keyword>
<accession>A0AAD7AP32</accession>
<evidence type="ECO:0000313" key="3">
    <source>
        <dbReference type="Proteomes" id="UP001218218"/>
    </source>
</evidence>
<name>A0AAD7AP32_9AGAR</name>
<gene>
    <name evidence="2" type="ORF">DFH08DRAFT_798738</name>
</gene>
<proteinExistence type="predicted"/>
<evidence type="ECO:0000313" key="2">
    <source>
        <dbReference type="EMBL" id="KAJ7364392.1"/>
    </source>
</evidence>
<comment type="caution">
    <text evidence="2">The sequence shown here is derived from an EMBL/GenBank/DDBJ whole genome shotgun (WGS) entry which is preliminary data.</text>
</comment>